<evidence type="ECO:0000256" key="4">
    <source>
        <dbReference type="ARBA" id="ARBA00023157"/>
    </source>
</evidence>
<feature type="domain" description="CUB" evidence="8">
    <location>
        <begin position="939"/>
        <end position="1051"/>
    </location>
</feature>
<feature type="domain" description="CUB" evidence="8">
    <location>
        <begin position="3103"/>
        <end position="3196"/>
    </location>
</feature>
<evidence type="ECO:0000256" key="5">
    <source>
        <dbReference type="PROSITE-ProRule" id="PRU00059"/>
    </source>
</evidence>
<gene>
    <name evidence="10" type="ORF">CAMP_LOCUS16735</name>
</gene>
<dbReference type="SUPFAM" id="SSF49854">
    <property type="entry name" value="Spermadhesin, CUB domain"/>
    <property type="match status" value="18"/>
</dbReference>
<feature type="domain" description="CUB" evidence="8">
    <location>
        <begin position="565"/>
        <end position="677"/>
    </location>
</feature>
<dbReference type="SMART" id="SM00181">
    <property type="entry name" value="EGF"/>
    <property type="match status" value="8"/>
</dbReference>
<feature type="domain" description="CUB" evidence="8">
    <location>
        <begin position="2964"/>
        <end position="3101"/>
    </location>
</feature>
<feature type="signal peptide" evidence="7">
    <location>
        <begin position="1"/>
        <end position="21"/>
    </location>
</feature>
<dbReference type="PROSITE" id="PS01180">
    <property type="entry name" value="CUB"/>
    <property type="match status" value="18"/>
</dbReference>
<dbReference type="SUPFAM" id="SSF57196">
    <property type="entry name" value="EGF/Laminin"/>
    <property type="match status" value="1"/>
</dbReference>
<dbReference type="CDD" id="cd00054">
    <property type="entry name" value="EGF_CA"/>
    <property type="match status" value="4"/>
</dbReference>
<feature type="domain" description="CUB" evidence="8">
    <location>
        <begin position="2479"/>
        <end position="2596"/>
    </location>
</feature>
<feature type="domain" description="EGF-like" evidence="9">
    <location>
        <begin position="158"/>
        <end position="195"/>
    </location>
</feature>
<dbReference type="Gene3D" id="2.10.25.10">
    <property type="entry name" value="Laminin"/>
    <property type="match status" value="6"/>
</dbReference>
<dbReference type="GO" id="GO:0005509">
    <property type="term" value="F:calcium ion binding"/>
    <property type="evidence" value="ECO:0007669"/>
    <property type="project" value="InterPro"/>
</dbReference>
<keyword evidence="11" id="KW-1185">Reference proteome</keyword>
<dbReference type="InterPro" id="IPR000859">
    <property type="entry name" value="CUB_dom"/>
</dbReference>
<keyword evidence="3" id="KW-0677">Repeat</keyword>
<evidence type="ECO:0000256" key="7">
    <source>
        <dbReference type="SAM" id="SignalP"/>
    </source>
</evidence>
<dbReference type="SUPFAM" id="SSF57184">
    <property type="entry name" value="Growth factor receptor domain"/>
    <property type="match status" value="1"/>
</dbReference>
<dbReference type="PANTHER" id="PTHR24251:SF50">
    <property type="entry name" value="ATTRACTIN-LIKE 1A"/>
    <property type="match status" value="1"/>
</dbReference>
<protein>
    <recommendedName>
        <fullName evidence="12">Cubilin</fullName>
    </recommendedName>
</protein>
<dbReference type="Gene3D" id="2.60.120.290">
    <property type="entry name" value="Spermadhesin, CUB domain"/>
    <property type="match status" value="17"/>
</dbReference>
<feature type="domain" description="EGF-like" evidence="9">
    <location>
        <begin position="367"/>
        <end position="404"/>
    </location>
</feature>
<feature type="domain" description="CUB" evidence="8">
    <location>
        <begin position="1162"/>
        <end position="1283"/>
    </location>
</feature>
<dbReference type="PROSITE" id="PS00022">
    <property type="entry name" value="EGF_1"/>
    <property type="match status" value="4"/>
</dbReference>
<evidence type="ECO:0000259" key="9">
    <source>
        <dbReference type="PROSITE" id="PS50026"/>
    </source>
</evidence>
<comment type="caution">
    <text evidence="6">Lacks conserved residue(s) required for the propagation of feature annotation.</text>
</comment>
<dbReference type="InterPro" id="IPR018097">
    <property type="entry name" value="EGF_Ca-bd_CS"/>
</dbReference>
<dbReference type="CDD" id="cd00041">
    <property type="entry name" value="CUB"/>
    <property type="match status" value="7"/>
</dbReference>
<feature type="disulfide bond" evidence="5">
    <location>
        <begin position="3045"/>
        <end position="3062"/>
    </location>
</feature>
<evidence type="ECO:0000259" key="8">
    <source>
        <dbReference type="PROSITE" id="PS01180"/>
    </source>
</evidence>
<feature type="domain" description="CUB" evidence="8">
    <location>
        <begin position="3345"/>
        <end position="3465"/>
    </location>
</feature>
<dbReference type="FunFam" id="2.60.120.290:FF:000005">
    <property type="entry name" value="Procollagen C-endopeptidase enhancer 1"/>
    <property type="match status" value="1"/>
</dbReference>
<dbReference type="InterPro" id="IPR001881">
    <property type="entry name" value="EGF-like_Ca-bd_dom"/>
</dbReference>
<feature type="domain" description="CUB" evidence="8">
    <location>
        <begin position="3222"/>
        <end position="3341"/>
    </location>
</feature>
<sequence>MKPRIVFRIILHSFLFFFIAGEEKVRFSDDFETRARLMTLDRNVIFHAGFNKNITFLNFENGKVYFNNNLSDSLTHYADFLIYSKKAQNLTELAHANQQHFNIIAYLTKYHLERRAYSIKNTCTSDECINGGTCIPRSGAEALCLCPPQYAGYFCEDDVDECLEREQCENNGTCVNTIGGFECKCLSNFHGPKCEFSMSTCSKSHNLCGPHGTCIDQDTKYDCHCHPGFQKSSDLNNPFCVDVNECLTNPCLPGVHCNNLDGSYQCFGCPKGYRMGDDGCIDINECEKTNACFEGVTCRNLPGSYECDSCPPGTSGDSKTKCEKINPCDSRPCDLNLLCVENIHSMTNDGYDCICENGIDGGGFCVKDEICSSETCSKHGKCAVLNETNYKCYCDENYSGENCETLSPCASVNCKNGQCVLRENIPHCKCNNYFYGESCENHETDYDEHFTELSGLFEHQVNQKGVYLIKNMYFHIDQPNTVLKINFDSFSGFTQNSTGCHEASSRILLYDGPNENYPLMKNWCGEPPDGPTIGQNITFTTTHALMKYEGYEGVFWGNYVVVPSECGYRTQKPGHLLVPGYKKDIICEWFISAPINNVIEITVPKIFMDSSKCEDNKLEIHDGIANSFDATIAEICKNSTVVQKFTSTGPYLTVSFSALSSEFHEKTGGFTMKYIFKQQEKDYSCGAIIENQKQTGWFGYIESPNFGSLYPPNSECDWKIIGGDLDLKRTDVEIQLTIEYLDIPSEIETIYGSEVVQLHSIVHDEGSYQSPRTTKAIHCFTDKLQIFTEDRKKFYQELCQKKENEVLVEKGFRLRYDVLCQKTFDGNGTFETWNFGRKMQAETCVYIIKTHMLHITNVLFTSILMNTDCNDENPKNYVEIETFAYGKAPIRYTCKNETFQENTLIQVQSHEKFRIKVVSDGSDKFKGVAFKFYRSETKCGGLIDNNFQSPLYPDNYPAFIYCKFIVVPKSSRNFVTYLITFDDFDLPYSCEHGNLTIKRSLAGTEKLENYITLCGNTIIPSPLIVLTKYLSFEFSTSNVLKRGFKGRVETLEYTSTCNRTYHRERGLILRTGLEKECTYKIAVDHGQKIVLGIRKMNIPCSTSSFEVIEGSNSNNSFDLCNEKRKRNIEYYRLFSNEATIHFKTTDPENISYWLLYTVMAGCGSTLEAYQGIVAAPQYPRKENREVKCDWRIGVSRGNKINFTIISVDELSGYPDEKCESGVANSLEITENIDLKRKTHGLFCHRTSKMPSIISETNHIDIKYIQDPKLNQKVSGFYIEYTTYCKNIEISKSHGVIQSPGFEDEESYEEQDCSWNIKVPMGNRIRVSFVKFDVDRIDTESEECVDNFLKIDEVHFMNATIETSQGFTQTSKIHKYCDLFVPREVISRHNQMRISYQSALKQSNKFMLHYEALGCVEEIYTSKRILVLRNDIDDEYERFECQYHIKANPNQRITVLIDSFDVKHNENCINLPQDTFTGVKIFLGSSNSSGHPKYHPCAVTSQTEYDLHTNEGFIQVLMNRNSFKYNQQVFLNASIVIKEKTSDDRNGEVIDLSTQPHHTIMSQNYPNIYDSSIRSEWLLKPADGYNVKLKILNFTRPFATENHHCDKDYMTGKLTISSKYKRSQRCDVSDDILSHDVTKVIFEGADWKENDGHKQEAGFVLKVEQICGTMTYAESEEKTIHLDLVENETCMIGVSQWGDNGVFGSLEVIEEVANNSLIGNFDDKFSLEVDGKYMSLSSKSLKHVIHFQAFRYVFIRAINIRTRTKAIIRYRNSQLDCNRPMTREYSFFTYTLDHSKECVWILNNTLGNTVSLTISSENFPNSPHCTDSFIEIRETSSIGKLRYRKCEPNFKETFEATSLYIRFKYTHDTMNIKKYSIDLEMSKIPGGETDSRILLPPVIESPQKFSWQISCGRHFEIKTFDVVLSHGSYIKLSQLDDDSESEIADGKILTGFPGNEKFEFQVEKMNIEVFMKPKDDFKFEWSCSRRYIHWDMPRETEKYHCGEDLTPTWDWQSFTNPLPPNQTTGIITDEECQWKIQPSQFSFSQIEMKFEYLDMFSTLQCWFDWVKIYAGQEWPKETLCYSRDLSKTYTYDQNKNVAIHFHAERTTENDKPLKGFKLLYRLKCGVNSADISSPDGSYEYSISSPPWRNDEDNVNCEWNLGSSKNRKINVTIENLQMEICEGDNYLMFDDFTINKTYCEQVSNDNKISFITSFNKIKIKYFSENQENLGFNLTIKEAATECPGDIIHITEDHPRGIWSPEYPKYIPPSSSCAYIISAPNGHRVMLTFKEFEMEEKVDKEFSDYIQVRDGPSERSKILGTYSGKELPSSIFSTGNFMFMRLHTGKDSKSPRFMAMFEVAKCGGTLSLSKNNEKEELKLMSPTNFEPGTECEWVIRSPNQRLVAFKIESLPNDEFCQNNNIVISSRGNTHYNGSGCLDTKGPYDNFLAVSSKINVVFNSRNTTAKPKHPAFIIKFRLSVDACGEKITKHSGSIKFPHHNEKILPHLNCEWNFKSDPGNVWKLDLEFFDDKRTNIFSSENCYKDLQIIDYVDEASSSQTIFCENKTSFISSTDSFKILYDDHFTRSLIGSNGYSPLFDYYARFRIIYEQIPRDTFNSSCTYLVTEDSSWKFGTNSTVNFGRFCHLSIPKSEEFPTILVNFTRFEDSMQWNWCKKTMAHLIVRTPSFESLYCKSTFRENNNNVMLFNNENLDLLIGSPNYNNFEIELSISFLKCGGYITEPMYSQISNPKAGPCQWIFEAPVGQFVQITVSNIDCGTYGELTIGEGKEFHLNVIHKYCDDMNIDEEHFKIITSKSRFLTIVWKLDKTADGKEKSDGNRETTWKLEYEFVNENDVCGFSAKGMSGVIHTNNYGVSDYQSNQNCDWFIHVPVGYYVRLHYTFFDIEKSDKCEKDGLYITQQFANKDQSNPPICGHENPVDFNSKTRNLKISFKSDGENNGRGFHLEWRAVCGGVFEGDEGIITSPNYPDLSKNVNTDNCYYEIKSDELIELNFDDFDLMMTYSYRSRGQFGMMHYPDFNDPLNDMYEETNFCSESVQIFADNFHSGRMCNSQNTFENNHAIVKGPVKIILENKSYSFSRGFKLSYKKLDCNKNIHLSENTTLSTLIKRPNIGKHHFECNWNITTTPGRDLVVYYEKFYTAPECNKDYVKFDSRASVYMGNICGDVKRFRNDHFIVYSNDLTIKTVYNYVSEEYAKKSIVELAILSTPHCGFAELAEENNWKTITPPKSSTGIGYSSNLHCDWEISAYQGQQLRIRINSMDMKQSENCDIDRLTILEGHMIESSFKILENVCGGLKLPYDIVLSSNAIVQFNSKNGGDGVGLNISYIAEKAECGGSLELYETQKTLKLDYKKLKNSKKCLYVITTYYEQILVKFSKHQIRANCEKNYIEIHDAEPFSQCADRTCFERNKNRHNYKFCASDKIPPLISNRQQIQITVHLEKIEDAGFGIEFSYSGFFQCNRTINLIDFPSGRLTNPNFPHAYNTSKICTTKLENSTSPQDTSKLLIIFETVLGDSEKMIEFNEEGKNSTQFAGDSNYRPVFTNGGATVDMVLKIKKIAEGLGFDLSYYSVIKETENTTEYARNHELSGVLSNQYLPKNPEKHIFIIEPPKSLDCEFKIKRETYLDYDFCKDATNLKIDKYIDNKKHDDSRTFPEGCFKKESVILLNKSEFSRYLRFEFFWNEKVQSAYRITWNCNNL</sequence>
<feature type="domain" description="EGF-like" evidence="9">
    <location>
        <begin position="405"/>
        <end position="440"/>
    </location>
</feature>
<proteinExistence type="predicted"/>
<organism evidence="10 11">
    <name type="scientific">Caenorhabditis angaria</name>
    <dbReference type="NCBI Taxonomy" id="860376"/>
    <lineage>
        <taxon>Eukaryota</taxon>
        <taxon>Metazoa</taxon>
        <taxon>Ecdysozoa</taxon>
        <taxon>Nematoda</taxon>
        <taxon>Chromadorea</taxon>
        <taxon>Rhabditida</taxon>
        <taxon>Rhabditina</taxon>
        <taxon>Rhabditomorpha</taxon>
        <taxon>Rhabditoidea</taxon>
        <taxon>Rhabditidae</taxon>
        <taxon>Peloderinae</taxon>
        <taxon>Caenorhabditis</taxon>
    </lineage>
</organism>
<feature type="domain" description="CUB" evidence="8">
    <location>
        <begin position="3470"/>
        <end position="3581"/>
    </location>
</feature>
<dbReference type="SMART" id="SM00179">
    <property type="entry name" value="EGF_CA"/>
    <property type="match status" value="4"/>
</dbReference>
<feature type="domain" description="CUB" evidence="8">
    <location>
        <begin position="2000"/>
        <end position="2122"/>
    </location>
</feature>
<evidence type="ECO:0000313" key="10">
    <source>
        <dbReference type="EMBL" id="CAI5454098.1"/>
    </source>
</evidence>
<feature type="disulfide bond" evidence="6">
    <location>
        <begin position="430"/>
        <end position="439"/>
    </location>
</feature>
<feature type="disulfide bond" evidence="6">
    <location>
        <begin position="394"/>
        <end position="403"/>
    </location>
</feature>
<feature type="domain" description="CUB" evidence="8">
    <location>
        <begin position="2729"/>
        <end position="2844"/>
    </location>
</feature>
<evidence type="ECO:0000313" key="11">
    <source>
        <dbReference type="Proteomes" id="UP001152747"/>
    </source>
</evidence>
<feature type="disulfide bond" evidence="5">
    <location>
        <begin position="2850"/>
        <end position="2877"/>
    </location>
</feature>
<dbReference type="PANTHER" id="PTHR24251">
    <property type="entry name" value="OVOCHYMASE-RELATED"/>
    <property type="match status" value="1"/>
</dbReference>
<dbReference type="InterPro" id="IPR000152">
    <property type="entry name" value="EGF-type_Asp/Asn_hydroxyl_site"/>
</dbReference>
<feature type="domain" description="CUB" evidence="8">
    <location>
        <begin position="1057"/>
        <end position="1159"/>
    </location>
</feature>
<feature type="domain" description="EGF-like" evidence="9">
    <location>
        <begin position="119"/>
        <end position="156"/>
    </location>
</feature>
<feature type="disulfide bond" evidence="6">
    <location>
        <begin position="409"/>
        <end position="419"/>
    </location>
</feature>
<comment type="caution">
    <text evidence="10">The sequence shown here is derived from an EMBL/GenBank/DDBJ whole genome shotgun (WGS) entry which is preliminary data.</text>
</comment>
<accession>A0A9P1IXJ0</accession>
<evidence type="ECO:0008006" key="12">
    <source>
        <dbReference type="Google" id="ProtNLM"/>
    </source>
</evidence>
<dbReference type="SMART" id="SM00042">
    <property type="entry name" value="CUB"/>
    <property type="match status" value="17"/>
</dbReference>
<feature type="domain" description="EGF-like" evidence="9">
    <location>
        <begin position="282"/>
        <end position="323"/>
    </location>
</feature>
<name>A0A9P1IXJ0_9PELO</name>
<evidence type="ECO:0000256" key="2">
    <source>
        <dbReference type="ARBA" id="ARBA00022729"/>
    </source>
</evidence>
<dbReference type="Pfam" id="PF00431">
    <property type="entry name" value="CUB"/>
    <property type="match status" value="9"/>
</dbReference>
<dbReference type="PROSITE" id="PS50026">
    <property type="entry name" value="EGF_3"/>
    <property type="match status" value="8"/>
</dbReference>
<feature type="chain" id="PRO_5040139639" description="Cubilin" evidence="7">
    <location>
        <begin position="22"/>
        <end position="3708"/>
    </location>
</feature>
<feature type="domain" description="CUB" evidence="8">
    <location>
        <begin position="2850"/>
        <end position="2963"/>
    </location>
</feature>
<dbReference type="InterPro" id="IPR009030">
    <property type="entry name" value="Growth_fac_rcpt_cys_sf"/>
</dbReference>
<evidence type="ECO:0000256" key="1">
    <source>
        <dbReference type="ARBA" id="ARBA00022536"/>
    </source>
</evidence>
<feature type="disulfide bond" evidence="6">
    <location>
        <begin position="185"/>
        <end position="194"/>
    </location>
</feature>
<dbReference type="OrthoDB" id="6022136at2759"/>
<dbReference type="InterPro" id="IPR035914">
    <property type="entry name" value="Sperma_CUB_dom_sf"/>
</dbReference>
<feature type="domain" description="EGF-like" evidence="9">
    <location>
        <begin position="324"/>
        <end position="366"/>
    </location>
</feature>
<dbReference type="EMBL" id="CANHGI010000006">
    <property type="protein sequence ID" value="CAI5454098.1"/>
    <property type="molecule type" value="Genomic_DNA"/>
</dbReference>
<evidence type="ECO:0000256" key="3">
    <source>
        <dbReference type="ARBA" id="ARBA00022737"/>
    </source>
</evidence>
<dbReference type="InterPro" id="IPR049883">
    <property type="entry name" value="NOTCH1_EGF-like"/>
</dbReference>
<keyword evidence="2 7" id="KW-0732">Signal</keyword>
<keyword evidence="4 6" id="KW-1015">Disulfide bond</keyword>
<dbReference type="Pfam" id="PF07645">
    <property type="entry name" value="EGF_CA"/>
    <property type="match status" value="3"/>
</dbReference>
<keyword evidence="1 6" id="KW-0245">EGF-like domain</keyword>
<dbReference type="PROSITE" id="PS00010">
    <property type="entry name" value="ASX_HYDROXYL"/>
    <property type="match status" value="2"/>
</dbReference>
<dbReference type="Proteomes" id="UP001152747">
    <property type="component" value="Unassembled WGS sequence"/>
</dbReference>
<feature type="domain" description="EGF-like" evidence="9">
    <location>
        <begin position="242"/>
        <end position="281"/>
    </location>
</feature>
<feature type="domain" description="CUB" evidence="8">
    <location>
        <begin position="2359"/>
        <end position="2475"/>
    </location>
</feature>
<reference evidence="10" key="1">
    <citation type="submission" date="2022-11" db="EMBL/GenBank/DDBJ databases">
        <authorList>
            <person name="Kikuchi T."/>
        </authorList>
    </citation>
    <scope>NUCLEOTIDE SEQUENCE</scope>
    <source>
        <strain evidence="10">PS1010</strain>
    </source>
</reference>
<feature type="domain" description="EGF-like" evidence="9">
    <location>
        <begin position="197"/>
        <end position="241"/>
    </location>
</feature>
<feature type="domain" description="CUB" evidence="8">
    <location>
        <begin position="1284"/>
        <end position="1412"/>
    </location>
</feature>
<feature type="domain" description="CUB" evidence="8">
    <location>
        <begin position="2240"/>
        <end position="2357"/>
    </location>
</feature>
<evidence type="ECO:0000256" key="6">
    <source>
        <dbReference type="PROSITE-ProRule" id="PRU00076"/>
    </source>
</evidence>
<feature type="domain" description="CUB" evidence="8">
    <location>
        <begin position="685"/>
        <end position="799"/>
    </location>
</feature>
<dbReference type="InterPro" id="IPR000742">
    <property type="entry name" value="EGF"/>
</dbReference>
<dbReference type="PROSITE" id="PS01187">
    <property type="entry name" value="EGF_CA"/>
    <property type="match status" value="2"/>
</dbReference>
<feature type="disulfide bond" evidence="6">
    <location>
        <begin position="146"/>
        <end position="155"/>
    </location>
</feature>
<feature type="domain" description="CUB" evidence="8">
    <location>
        <begin position="2123"/>
        <end position="2236"/>
    </location>
</feature>